<evidence type="ECO:0000313" key="4">
    <source>
        <dbReference type="EMBL" id="AIF66317.1"/>
    </source>
</evidence>
<protein>
    <recommendedName>
        <fullName evidence="3">N-acetyltransferase domain-containing protein</fullName>
    </recommendedName>
</protein>
<dbReference type="PANTHER" id="PTHR43877">
    <property type="entry name" value="AMINOALKYLPHOSPHONATE N-ACETYLTRANSFERASE-RELATED-RELATED"/>
    <property type="match status" value="1"/>
</dbReference>
<dbReference type="SUPFAM" id="SSF55729">
    <property type="entry name" value="Acyl-CoA N-acyltransferases (Nat)"/>
    <property type="match status" value="1"/>
</dbReference>
<dbReference type="RefSeq" id="WP_038560042.1">
    <property type="nucleotide sequence ID" value="NZ_CP008876.1"/>
</dbReference>
<keyword evidence="2" id="KW-0012">Acyltransferase</keyword>
<dbReference type="Pfam" id="PF00583">
    <property type="entry name" value="Acetyltransf_1"/>
    <property type="match status" value="1"/>
</dbReference>
<name>A0A075LK27_9BACI</name>
<accession>A0A075LK27</accession>
<organism evidence="4 5">
    <name type="scientific">Terribacillus saccharophilus</name>
    <dbReference type="NCBI Taxonomy" id="361277"/>
    <lineage>
        <taxon>Bacteria</taxon>
        <taxon>Bacillati</taxon>
        <taxon>Bacillota</taxon>
        <taxon>Bacilli</taxon>
        <taxon>Bacillales</taxon>
        <taxon>Bacillaceae</taxon>
        <taxon>Terribacillus</taxon>
    </lineage>
</organism>
<evidence type="ECO:0000259" key="3">
    <source>
        <dbReference type="PROSITE" id="PS51186"/>
    </source>
</evidence>
<sequence>MEIKEIRVIGEYREELASLFQMVVADGASMNYLHPMSKETALSYWDNVLSEQVKLFIGLIDGQIAGTVQLHYSNKENGRHRAEIGKLMTSTKARRKGVARKLLQHAEQAAKADGKTLLLLDTEKEGPANLLYQSEGYVLFGEVPDFAQDAFGTLLTGNFYYKLIG</sequence>
<dbReference type="PANTHER" id="PTHR43877:SF2">
    <property type="entry name" value="AMINOALKYLPHOSPHONATE N-ACETYLTRANSFERASE-RELATED"/>
    <property type="match status" value="1"/>
</dbReference>
<dbReference type="InterPro" id="IPR016181">
    <property type="entry name" value="Acyl_CoA_acyltransferase"/>
</dbReference>
<keyword evidence="1" id="KW-0808">Transferase</keyword>
<proteinExistence type="predicted"/>
<evidence type="ECO:0000313" key="5">
    <source>
        <dbReference type="Proteomes" id="UP000027980"/>
    </source>
</evidence>
<gene>
    <name evidence="4" type="ORF">GZ22_06560</name>
</gene>
<dbReference type="GeneID" id="34221284"/>
<reference evidence="4 5" key="1">
    <citation type="submission" date="2014-07" db="EMBL/GenBank/DDBJ databases">
        <title>Complete genome sequence of a moderately halophilic bacterium Terribacillus aidingensis MP602, isolated from Cryptomeria fortunei in Tianmu mountain in China.</title>
        <authorList>
            <person name="Wang Y."/>
            <person name="Lu P."/>
            <person name="Zhang L."/>
        </authorList>
    </citation>
    <scope>NUCLEOTIDE SEQUENCE [LARGE SCALE GENOMIC DNA]</scope>
    <source>
        <strain evidence="4 5">MP602</strain>
    </source>
</reference>
<dbReference type="GO" id="GO:0016747">
    <property type="term" value="F:acyltransferase activity, transferring groups other than amino-acyl groups"/>
    <property type="evidence" value="ECO:0007669"/>
    <property type="project" value="InterPro"/>
</dbReference>
<dbReference type="CDD" id="cd04301">
    <property type="entry name" value="NAT_SF"/>
    <property type="match status" value="1"/>
</dbReference>
<dbReference type="OrthoDB" id="3389160at2"/>
<dbReference type="PROSITE" id="PS51186">
    <property type="entry name" value="GNAT"/>
    <property type="match status" value="1"/>
</dbReference>
<evidence type="ECO:0000256" key="2">
    <source>
        <dbReference type="ARBA" id="ARBA00023315"/>
    </source>
</evidence>
<dbReference type="EMBL" id="CP008876">
    <property type="protein sequence ID" value="AIF66317.1"/>
    <property type="molecule type" value="Genomic_DNA"/>
</dbReference>
<evidence type="ECO:0000256" key="1">
    <source>
        <dbReference type="ARBA" id="ARBA00022679"/>
    </source>
</evidence>
<dbReference type="KEGG" id="tap:GZ22_06560"/>
<dbReference type="AlphaFoldDB" id="A0A075LK27"/>
<dbReference type="InterPro" id="IPR000182">
    <property type="entry name" value="GNAT_dom"/>
</dbReference>
<feature type="domain" description="N-acetyltransferase" evidence="3">
    <location>
        <begin position="1"/>
        <end position="158"/>
    </location>
</feature>
<dbReference type="InterPro" id="IPR050832">
    <property type="entry name" value="Bact_Acetyltransf"/>
</dbReference>
<dbReference type="Gene3D" id="3.40.630.30">
    <property type="match status" value="1"/>
</dbReference>
<dbReference type="Proteomes" id="UP000027980">
    <property type="component" value="Chromosome"/>
</dbReference>
<dbReference type="HOGENOM" id="CLU_077728_1_1_9"/>